<dbReference type="InterPro" id="IPR048714">
    <property type="entry name" value="DpiA-like_HTH"/>
</dbReference>
<comment type="caution">
    <text evidence="12">The sequence shown here is derived from an EMBL/GenBank/DDBJ whole genome shotgun (WGS) entry which is preliminary data.</text>
</comment>
<dbReference type="Pfam" id="PF00072">
    <property type="entry name" value="Response_reg"/>
    <property type="match status" value="1"/>
</dbReference>
<evidence type="ECO:0000256" key="7">
    <source>
        <dbReference type="ARBA" id="ARBA00023159"/>
    </source>
</evidence>
<dbReference type="PANTHER" id="PTHR45526">
    <property type="entry name" value="TRANSCRIPTIONAL REGULATORY PROTEIN DPIA"/>
    <property type="match status" value="1"/>
</dbReference>
<dbReference type="EMBL" id="MRUL01000017">
    <property type="protein sequence ID" value="OON38092.1"/>
    <property type="molecule type" value="Genomic_DNA"/>
</dbReference>
<protein>
    <recommendedName>
        <fullName evidence="9">Transcriptional regulatory protein</fullName>
    </recommendedName>
</protein>
<evidence type="ECO:0000256" key="8">
    <source>
        <dbReference type="ARBA" id="ARBA00023163"/>
    </source>
</evidence>
<dbReference type="PIRSF" id="PIRSF006171">
    <property type="entry name" value="RR_citrat_malat"/>
    <property type="match status" value="1"/>
</dbReference>
<dbReference type="PROSITE" id="PS50110">
    <property type="entry name" value="RESPONSE_REGULATORY"/>
    <property type="match status" value="1"/>
</dbReference>
<evidence type="ECO:0000313" key="13">
    <source>
        <dbReference type="Proteomes" id="UP000190667"/>
    </source>
</evidence>
<evidence type="ECO:0000256" key="4">
    <source>
        <dbReference type="ARBA" id="ARBA00023012"/>
    </source>
</evidence>
<dbReference type="OrthoDB" id="9802426at2"/>
<dbReference type="STRING" id="1926881.BTJ39_19200"/>
<feature type="domain" description="Response regulatory" evidence="11">
    <location>
        <begin position="8"/>
        <end position="124"/>
    </location>
</feature>
<reference evidence="12 13" key="1">
    <citation type="submission" date="2016-12" db="EMBL/GenBank/DDBJ databases">
        <title>Izhakiella australiana sp. nov. of genus Izhakiella isolated from Australian desert.</title>
        <authorList>
            <person name="Ji M."/>
        </authorList>
    </citation>
    <scope>NUCLEOTIDE SEQUENCE [LARGE SCALE GENOMIC DNA]</scope>
    <source>
        <strain evidence="12 13">D4N98</strain>
    </source>
</reference>
<keyword evidence="6 9" id="KW-0238">DNA-binding</keyword>
<evidence type="ECO:0000256" key="10">
    <source>
        <dbReference type="PROSITE-ProRule" id="PRU00169"/>
    </source>
</evidence>
<evidence type="ECO:0000256" key="2">
    <source>
        <dbReference type="ARBA" id="ARBA00022490"/>
    </source>
</evidence>
<dbReference type="GO" id="GO:0003677">
    <property type="term" value="F:DNA binding"/>
    <property type="evidence" value="ECO:0007669"/>
    <property type="project" value="UniProtKB-KW"/>
</dbReference>
<evidence type="ECO:0000256" key="6">
    <source>
        <dbReference type="ARBA" id="ARBA00023125"/>
    </source>
</evidence>
<evidence type="ECO:0000259" key="11">
    <source>
        <dbReference type="PROSITE" id="PS50110"/>
    </source>
</evidence>
<keyword evidence="4 9" id="KW-0902">Two-component regulatory system</keyword>
<organism evidence="12 13">
    <name type="scientific">Izhakiella australiensis</name>
    <dbReference type="NCBI Taxonomy" id="1926881"/>
    <lineage>
        <taxon>Bacteria</taxon>
        <taxon>Pseudomonadati</taxon>
        <taxon>Pseudomonadota</taxon>
        <taxon>Gammaproteobacteria</taxon>
        <taxon>Enterobacterales</taxon>
        <taxon>Erwiniaceae</taxon>
        <taxon>Izhakiella</taxon>
    </lineage>
</organism>
<dbReference type="RefSeq" id="WP_078004330.1">
    <property type="nucleotide sequence ID" value="NZ_MRUL01000017.1"/>
</dbReference>
<dbReference type="InterPro" id="IPR024187">
    <property type="entry name" value="Sig_transdc_resp-reg_cit/mal"/>
</dbReference>
<dbReference type="AlphaFoldDB" id="A0A1S8YGQ0"/>
<keyword evidence="3 10" id="KW-0597">Phosphoprotein</keyword>
<keyword evidence="13" id="KW-1185">Reference proteome</keyword>
<evidence type="ECO:0000256" key="3">
    <source>
        <dbReference type="ARBA" id="ARBA00022553"/>
    </source>
</evidence>
<feature type="modified residue" description="4-aspartylphosphate" evidence="10">
    <location>
        <position position="59"/>
    </location>
</feature>
<dbReference type="InterPro" id="IPR001789">
    <property type="entry name" value="Sig_transdc_resp-reg_receiver"/>
</dbReference>
<keyword evidence="5 9" id="KW-0805">Transcription regulation</keyword>
<dbReference type="GO" id="GO:0005737">
    <property type="term" value="C:cytoplasm"/>
    <property type="evidence" value="ECO:0007669"/>
    <property type="project" value="UniProtKB-SubCell"/>
</dbReference>
<dbReference type="GO" id="GO:0003700">
    <property type="term" value="F:DNA-binding transcription factor activity"/>
    <property type="evidence" value="ECO:0007669"/>
    <property type="project" value="InterPro"/>
</dbReference>
<dbReference type="SUPFAM" id="SSF52172">
    <property type="entry name" value="CheY-like"/>
    <property type="match status" value="1"/>
</dbReference>
<comment type="subcellular location">
    <subcellularLocation>
        <location evidence="1 9">Cytoplasm</location>
    </subcellularLocation>
</comment>
<dbReference type="Proteomes" id="UP000190667">
    <property type="component" value="Unassembled WGS sequence"/>
</dbReference>
<dbReference type="Pfam" id="PF20714">
    <property type="entry name" value="HTH_64"/>
    <property type="match status" value="1"/>
</dbReference>
<keyword evidence="7 9" id="KW-0010">Activator</keyword>
<dbReference type="Gene3D" id="3.40.50.2300">
    <property type="match status" value="1"/>
</dbReference>
<keyword evidence="2 9" id="KW-0963">Cytoplasm</keyword>
<keyword evidence="8 9" id="KW-0804">Transcription</keyword>
<dbReference type="PANTHER" id="PTHR45526:SF1">
    <property type="entry name" value="TRANSCRIPTIONAL REGULATORY PROTEIN DCUR-RELATED"/>
    <property type="match status" value="1"/>
</dbReference>
<proteinExistence type="predicted"/>
<name>A0A1S8YGQ0_9GAMM</name>
<evidence type="ECO:0000256" key="5">
    <source>
        <dbReference type="ARBA" id="ARBA00023015"/>
    </source>
</evidence>
<evidence type="ECO:0000256" key="9">
    <source>
        <dbReference type="PIRNR" id="PIRNR006171"/>
    </source>
</evidence>
<evidence type="ECO:0000256" key="1">
    <source>
        <dbReference type="ARBA" id="ARBA00004496"/>
    </source>
</evidence>
<dbReference type="InterPro" id="IPR051271">
    <property type="entry name" value="2C-system_Tx_regulators"/>
</dbReference>
<dbReference type="GO" id="GO:0000156">
    <property type="term" value="F:phosphorelay response regulator activity"/>
    <property type="evidence" value="ECO:0007669"/>
    <property type="project" value="TreeGrafter"/>
</dbReference>
<gene>
    <name evidence="12" type="primary">dpiA</name>
    <name evidence="12" type="ORF">BTJ39_19200</name>
</gene>
<sequence length="236" mass="26910">MTNTQALDVVIVEDEPHLAELHREFIEQNFHLRVVGIATTLEQARTLIRQHQPRLVLLDNYLPDGQGVELIASPLLKSFECSVIFITAASDMQTCSLAMRSGAFDYLIKPVFFHRLQASLQRFMLLMHAMRQVKVVDQHALDRLFNLPAGEKPLTPSSKGIEPNTLERVQRFFANNPQVNWSVDQIVEEVGISKTTGRRYLEYCVETGFISVEMLYGNIGHPRRLYRKTTEGNDPS</sequence>
<accession>A0A1S8YGQ0</accession>
<evidence type="ECO:0000313" key="12">
    <source>
        <dbReference type="EMBL" id="OON38092.1"/>
    </source>
</evidence>
<dbReference type="SMART" id="SM00448">
    <property type="entry name" value="REC"/>
    <property type="match status" value="1"/>
</dbReference>
<dbReference type="InterPro" id="IPR011006">
    <property type="entry name" value="CheY-like_superfamily"/>
</dbReference>